<reference evidence="5" key="1">
    <citation type="journal article" date="2015" name="Appl. Microbiol. Biotechnol.">
        <title>Genome and secretome analyses provide insights into keratin decomposition by novel proteases from the non-pathogenic fungus Onygena corvina.</title>
        <authorList>
            <person name="Huang Y."/>
            <person name="Busk P.K."/>
            <person name="Herbst F.A."/>
            <person name="Lange L."/>
        </authorList>
    </citation>
    <scope>NUCLEOTIDE SEQUENCE</scope>
    <source>
        <strain evidence="5">CBS 281.48</strain>
    </source>
</reference>
<dbReference type="Gene3D" id="3.90.226.10">
    <property type="entry name" value="2-enoyl-CoA Hydratase, Chain A, domain 1"/>
    <property type="match status" value="1"/>
</dbReference>
<dbReference type="AlphaFoldDB" id="A0A0B4VL31"/>
<name>A0A0B4VL31_9EURO</name>
<dbReference type="InterPro" id="IPR029045">
    <property type="entry name" value="ClpP/crotonase-like_dom_sf"/>
</dbReference>
<dbReference type="InterPro" id="IPR052766">
    <property type="entry name" value="S41A_metabolite_peptidase"/>
</dbReference>
<dbReference type="PANTHER" id="PTHR37049:SF4">
    <property type="entry name" value="RHODANESE DOMAIN-CONTAINING PROTEIN"/>
    <property type="match status" value="1"/>
</dbReference>
<keyword evidence="2" id="KW-0732">Signal</keyword>
<dbReference type="EMBL" id="KP290879">
    <property type="protein sequence ID" value="AJD23206.1"/>
    <property type="molecule type" value="mRNA"/>
</dbReference>
<evidence type="ECO:0000259" key="4">
    <source>
        <dbReference type="Pfam" id="PF23658"/>
    </source>
</evidence>
<proteinExistence type="evidence at transcript level"/>
<evidence type="ECO:0000256" key="2">
    <source>
        <dbReference type="SAM" id="SignalP"/>
    </source>
</evidence>
<feature type="domain" description="Tail specific protease" evidence="3">
    <location>
        <begin position="348"/>
        <end position="565"/>
    </location>
</feature>
<dbReference type="GO" id="GO:0006508">
    <property type="term" value="P:proteolysis"/>
    <property type="evidence" value="ECO:0007669"/>
    <property type="project" value="InterPro"/>
</dbReference>
<protein>
    <submittedName>
        <fullName evidence="5">Peptidase S41 family protein</fullName>
    </submittedName>
</protein>
<dbReference type="GO" id="GO:0008236">
    <property type="term" value="F:serine-type peptidase activity"/>
    <property type="evidence" value="ECO:0007669"/>
    <property type="project" value="InterPro"/>
</dbReference>
<feature type="domain" description="CPAF-like PDZ" evidence="4">
    <location>
        <begin position="155"/>
        <end position="268"/>
    </location>
</feature>
<evidence type="ECO:0000256" key="1">
    <source>
        <dbReference type="SAM" id="MobiDB-lite"/>
    </source>
</evidence>
<dbReference type="InterPro" id="IPR005151">
    <property type="entry name" value="Tail-specific_protease"/>
</dbReference>
<dbReference type="Pfam" id="PF03572">
    <property type="entry name" value="Peptidase_S41"/>
    <property type="match status" value="1"/>
</dbReference>
<dbReference type="InterPro" id="IPR056186">
    <property type="entry name" value="PDZ_CPAF-rel"/>
</dbReference>
<feature type="compositionally biased region" description="Polar residues" evidence="1">
    <location>
        <begin position="308"/>
        <end position="327"/>
    </location>
</feature>
<evidence type="ECO:0000259" key="3">
    <source>
        <dbReference type="Pfam" id="PF03572"/>
    </source>
</evidence>
<feature type="chain" id="PRO_5002096829" evidence="2">
    <location>
        <begin position="22"/>
        <end position="693"/>
    </location>
</feature>
<accession>A0A0B4VL31</accession>
<feature type="signal peptide" evidence="2">
    <location>
        <begin position="1"/>
        <end position="21"/>
    </location>
</feature>
<dbReference type="PANTHER" id="PTHR37049">
    <property type="entry name" value="PEPTIDASE S41 FAMILY PROTEIN"/>
    <property type="match status" value="1"/>
</dbReference>
<sequence length="693" mass="76503">MVRFYQAFVGLLLSSSGLTIAAEEPCAQVAAAQQKQKAQNPSATNFTVSAELAHACLTSVPFKSEDSLKLIDGLKYFWDWQTTKDFLKDPPKGYAVPGTDLEGGLAKIRQKAASNAYKNEFEFQFELDAHVRTVHDGHFNLAMDLIAIFAFTRSELGSLVSLSEDGKKFPKLYALNDVSGGSKNASALKTIDGQEATEWLKKFSFSGFFQDPDALYNGMLFNLPLSRVSGTGGFFTSRGLYTGNKISVTYENGVKKVFGNTATSSADFSGVKDGKSFYEKFCTGKQAAQSLLSLDDSILKENRFLTATPVSQPPTSEVAPRSNQNAKPIQESADGAVAGYFLEGKDSKVAVLHLRSFVGSATNNDPLWDYSYTITRFLEDCRRAKKQKLIIDVSGNRGGTIFLGYDAFKQLLPKGEIETPFNLRAIEQFDITGTKVNYLLSHPHAPKAPDAEEQRDDIFDLNSYITPEGKKYKTWDSYFGPEVVPNGKFVRPARWDFHNIPMSLKTGGLVVSGFGNRSNIAPQAFRKEDMVIVTDGICASTCAIFSDLMNRNGMKFIATGGQPRTGRMQAVGGVKGSQVLTFRELWSVAELIVKKYSTPEEQRKLENTRIGQMLSKGKYVLGRLIGDGAGGRVNYRNAVYTEDKARVPRQFAYEPANCRMFLTKDALLDIKGWWGSVANSWWSEKRGCLEGST</sequence>
<feature type="region of interest" description="Disordered" evidence="1">
    <location>
        <begin position="308"/>
        <end position="329"/>
    </location>
</feature>
<organism evidence="5">
    <name type="scientific">Onygena corvina</name>
    <dbReference type="NCBI Taxonomy" id="180788"/>
    <lineage>
        <taxon>Eukaryota</taxon>
        <taxon>Fungi</taxon>
        <taxon>Dikarya</taxon>
        <taxon>Ascomycota</taxon>
        <taxon>Pezizomycotina</taxon>
        <taxon>Eurotiomycetes</taxon>
        <taxon>Eurotiomycetidae</taxon>
        <taxon>Onygenales</taxon>
        <taxon>Onygenaceae</taxon>
        <taxon>Onygena</taxon>
    </lineage>
</organism>
<dbReference type="Pfam" id="PF23658">
    <property type="entry name" value="PDZ_CPAF_rel"/>
    <property type="match status" value="1"/>
</dbReference>
<evidence type="ECO:0000313" key="5">
    <source>
        <dbReference type="EMBL" id="AJD23206.1"/>
    </source>
</evidence>
<dbReference type="SUPFAM" id="SSF52096">
    <property type="entry name" value="ClpP/crotonase"/>
    <property type="match status" value="1"/>
</dbReference>